<dbReference type="InterPro" id="IPR029068">
    <property type="entry name" value="Glyas_Bleomycin-R_OHBP_Dase"/>
</dbReference>
<accession>A0A0F8Z4W9</accession>
<comment type="caution">
    <text evidence="2">The sequence shown here is derived from an EMBL/GenBank/DDBJ whole genome shotgun (WGS) entry which is preliminary data.</text>
</comment>
<dbReference type="Pfam" id="PF00903">
    <property type="entry name" value="Glyoxalase"/>
    <property type="match status" value="1"/>
</dbReference>
<organism evidence="2">
    <name type="scientific">marine sediment metagenome</name>
    <dbReference type="NCBI Taxonomy" id="412755"/>
    <lineage>
        <taxon>unclassified sequences</taxon>
        <taxon>metagenomes</taxon>
        <taxon>ecological metagenomes</taxon>
    </lineage>
</organism>
<gene>
    <name evidence="2" type="ORF">LCGC14_3014520</name>
</gene>
<dbReference type="InterPro" id="IPR037523">
    <property type="entry name" value="VOC_core"/>
</dbReference>
<dbReference type="Gene3D" id="3.10.180.10">
    <property type="entry name" value="2,3-Dihydroxybiphenyl 1,2-Dioxygenase, domain 1"/>
    <property type="match status" value="1"/>
</dbReference>
<dbReference type="EMBL" id="LAZR01062482">
    <property type="protein sequence ID" value="KKK61419.1"/>
    <property type="molecule type" value="Genomic_DNA"/>
</dbReference>
<dbReference type="InterPro" id="IPR004360">
    <property type="entry name" value="Glyas_Fos-R_dOase_dom"/>
</dbReference>
<evidence type="ECO:0000313" key="2">
    <source>
        <dbReference type="EMBL" id="KKK61419.1"/>
    </source>
</evidence>
<protein>
    <recommendedName>
        <fullName evidence="1">VOC domain-containing protein</fullName>
    </recommendedName>
</protein>
<proteinExistence type="predicted"/>
<dbReference type="PROSITE" id="PS51819">
    <property type="entry name" value="VOC"/>
    <property type="match status" value="1"/>
</dbReference>
<reference evidence="2" key="1">
    <citation type="journal article" date="2015" name="Nature">
        <title>Complex archaea that bridge the gap between prokaryotes and eukaryotes.</title>
        <authorList>
            <person name="Spang A."/>
            <person name="Saw J.H."/>
            <person name="Jorgensen S.L."/>
            <person name="Zaremba-Niedzwiedzka K."/>
            <person name="Martijn J."/>
            <person name="Lind A.E."/>
            <person name="van Eijk R."/>
            <person name="Schleper C."/>
            <person name="Guy L."/>
            <person name="Ettema T.J."/>
        </authorList>
    </citation>
    <scope>NUCLEOTIDE SEQUENCE</scope>
</reference>
<name>A0A0F8Z4W9_9ZZZZ</name>
<dbReference type="AlphaFoldDB" id="A0A0F8Z4W9"/>
<dbReference type="SUPFAM" id="SSF54593">
    <property type="entry name" value="Glyoxalase/Bleomycin resistance protein/Dihydroxybiphenyl dioxygenase"/>
    <property type="match status" value="1"/>
</dbReference>
<sequence>MIAGFDHVAIPIRAVDSMLEYYRNLGFKISDNYGPSVYSVHFNENKINFHTPELWQSEKFSLRGPTTQPGCGDFCFVWNDTEQALSDMLKKANAEIVEGPVDRKGGRDGGRASGTSIYIRDPDSNLLEFIIYS</sequence>
<feature type="domain" description="VOC" evidence="1">
    <location>
        <begin position="4"/>
        <end position="132"/>
    </location>
</feature>
<evidence type="ECO:0000259" key="1">
    <source>
        <dbReference type="PROSITE" id="PS51819"/>
    </source>
</evidence>